<evidence type="ECO:0000256" key="1">
    <source>
        <dbReference type="ARBA" id="ARBA00012928"/>
    </source>
</evidence>
<evidence type="ECO:0000259" key="5">
    <source>
        <dbReference type="PROSITE" id="PS50305"/>
    </source>
</evidence>
<dbReference type="InterPro" id="IPR050134">
    <property type="entry name" value="NAD-dep_sirtuin_deacylases"/>
</dbReference>
<dbReference type="Pfam" id="PF02146">
    <property type="entry name" value="SIR2"/>
    <property type="match status" value="1"/>
</dbReference>
<dbReference type="PROSITE" id="PS50305">
    <property type="entry name" value="SIRTUIN"/>
    <property type="match status" value="1"/>
</dbReference>
<accession>A0A1I7KLW2</accession>
<name>A0A1I7KLW2_9BACL</name>
<keyword evidence="7" id="KW-1185">Reference proteome</keyword>
<dbReference type="EC" id="2.3.1.286" evidence="1"/>
<keyword evidence="3" id="KW-0520">NAD</keyword>
<evidence type="ECO:0000256" key="3">
    <source>
        <dbReference type="ARBA" id="ARBA00023027"/>
    </source>
</evidence>
<dbReference type="EMBL" id="FPBV01000017">
    <property type="protein sequence ID" value="SFU98409.1"/>
    <property type="molecule type" value="Genomic_DNA"/>
</dbReference>
<evidence type="ECO:0000313" key="7">
    <source>
        <dbReference type="Proteomes" id="UP000183508"/>
    </source>
</evidence>
<feature type="domain" description="Deacetylase sirtuin-type" evidence="5">
    <location>
        <begin position="8"/>
        <end position="232"/>
    </location>
</feature>
<dbReference type="InterPro" id="IPR026591">
    <property type="entry name" value="Sirtuin_cat_small_dom_sf"/>
</dbReference>
<gene>
    <name evidence="6" type="ORF">SAMN05421543_11717</name>
</gene>
<feature type="binding site" evidence="4">
    <location>
        <position position="149"/>
    </location>
    <ligand>
        <name>Zn(2+)</name>
        <dbReference type="ChEBI" id="CHEBI:29105"/>
    </ligand>
</feature>
<dbReference type="AlphaFoldDB" id="A0A1I7KLW2"/>
<dbReference type="PANTHER" id="PTHR11085">
    <property type="entry name" value="NAD-DEPENDENT PROTEIN DEACYLASE SIRTUIN-5, MITOCHONDRIAL-RELATED"/>
    <property type="match status" value="1"/>
</dbReference>
<dbReference type="Gene3D" id="3.30.1600.10">
    <property type="entry name" value="SIR2/SIRT2 'Small Domain"/>
    <property type="match status" value="1"/>
</dbReference>
<dbReference type="Gene3D" id="3.40.50.1220">
    <property type="entry name" value="TPP-binding domain"/>
    <property type="match status" value="1"/>
</dbReference>
<dbReference type="GO" id="GO:0046872">
    <property type="term" value="F:metal ion binding"/>
    <property type="evidence" value="ECO:0007669"/>
    <property type="project" value="UniProtKB-KW"/>
</dbReference>
<feature type="binding site" evidence="4">
    <location>
        <position position="129"/>
    </location>
    <ligand>
        <name>Zn(2+)</name>
        <dbReference type="ChEBI" id="CHEBI:29105"/>
    </ligand>
</feature>
<keyword evidence="4" id="KW-0479">Metal-binding</keyword>
<keyword evidence="4" id="KW-0862">Zinc</keyword>
<protein>
    <recommendedName>
        <fullName evidence="1">protein acetyllysine N-acetyltransferase</fullName>
        <ecNumber evidence="1">2.3.1.286</ecNumber>
    </recommendedName>
</protein>
<keyword evidence="2" id="KW-0808">Transferase</keyword>
<dbReference type="GO" id="GO:0070403">
    <property type="term" value="F:NAD+ binding"/>
    <property type="evidence" value="ECO:0007669"/>
    <property type="project" value="InterPro"/>
</dbReference>
<dbReference type="InterPro" id="IPR003000">
    <property type="entry name" value="Sirtuin"/>
</dbReference>
<dbReference type="InterPro" id="IPR026590">
    <property type="entry name" value="Ssirtuin_cat_dom"/>
</dbReference>
<dbReference type="STRING" id="392015.SAMN05421543_11717"/>
<feature type="binding site" evidence="4">
    <location>
        <position position="132"/>
    </location>
    <ligand>
        <name>Zn(2+)</name>
        <dbReference type="ChEBI" id="CHEBI:29105"/>
    </ligand>
</feature>
<dbReference type="PANTHER" id="PTHR11085:SF10">
    <property type="entry name" value="NAD-DEPENDENT PROTEIN DEACYLASE SIRTUIN-5, MITOCHONDRIAL-RELATED"/>
    <property type="match status" value="1"/>
</dbReference>
<proteinExistence type="predicted"/>
<dbReference type="Proteomes" id="UP000183508">
    <property type="component" value="Unassembled WGS sequence"/>
</dbReference>
<reference evidence="7" key="1">
    <citation type="submission" date="2016-10" db="EMBL/GenBank/DDBJ databases">
        <authorList>
            <person name="Varghese N."/>
        </authorList>
    </citation>
    <scope>NUCLEOTIDE SEQUENCE [LARGE SCALE GENOMIC DNA]</scope>
    <source>
        <strain evidence="7">DSM 17980</strain>
    </source>
</reference>
<dbReference type="SUPFAM" id="SSF52467">
    <property type="entry name" value="DHS-like NAD/FAD-binding domain"/>
    <property type="match status" value="1"/>
</dbReference>
<evidence type="ECO:0000256" key="2">
    <source>
        <dbReference type="ARBA" id="ARBA00022679"/>
    </source>
</evidence>
<organism evidence="6 7">
    <name type="scientific">Alicyclobacillus macrosporangiidus</name>
    <dbReference type="NCBI Taxonomy" id="392015"/>
    <lineage>
        <taxon>Bacteria</taxon>
        <taxon>Bacillati</taxon>
        <taxon>Bacillota</taxon>
        <taxon>Bacilli</taxon>
        <taxon>Bacillales</taxon>
        <taxon>Alicyclobacillaceae</taxon>
        <taxon>Alicyclobacillus</taxon>
    </lineage>
</organism>
<feature type="active site" description="Proton acceptor" evidence="4">
    <location>
        <position position="121"/>
    </location>
</feature>
<evidence type="ECO:0000313" key="6">
    <source>
        <dbReference type="EMBL" id="SFU98409.1"/>
    </source>
</evidence>
<dbReference type="GO" id="GO:0017136">
    <property type="term" value="F:histone deacetylase activity, NAD-dependent"/>
    <property type="evidence" value="ECO:0007669"/>
    <property type="project" value="TreeGrafter"/>
</dbReference>
<evidence type="ECO:0000256" key="4">
    <source>
        <dbReference type="PROSITE-ProRule" id="PRU00236"/>
    </source>
</evidence>
<dbReference type="OrthoDB" id="9800582at2"/>
<dbReference type="RefSeq" id="WP_083430513.1">
    <property type="nucleotide sequence ID" value="NZ_FPBV01000017.1"/>
</dbReference>
<dbReference type="InterPro" id="IPR029035">
    <property type="entry name" value="DHS-like_NAD/FAD-binding_dom"/>
</dbReference>
<sequence length="232" mass="26458">MQDIHVSPDNVKEVEPHIRGALRRARFSVAVTGAGISCASGLPLLRERVEGVPLNEFFRAELWRARPDVYYRLYRRLLSEWRRARPNAAHDALARRGVWVITQNIDGLHRDAGTHHLIELHGNLRELRCITCGHVYGTDLVWRFPVPRCPRCHQVLHPGISLEGEEIRHYSLAVDWVGRCEVLYVVGTSLQKDPVRRLPELARRRGALVVWLNDEAERLLPRLLTGATVSSG</sequence>
<feature type="binding site" evidence="4">
    <location>
        <position position="152"/>
    </location>
    <ligand>
        <name>Zn(2+)</name>
        <dbReference type="ChEBI" id="CHEBI:29105"/>
    </ligand>
</feature>